<evidence type="ECO:0000256" key="8">
    <source>
        <dbReference type="RuleBase" id="RU003857"/>
    </source>
</evidence>
<keyword evidence="6 10" id="KW-0472">Membrane</keyword>
<evidence type="ECO:0000256" key="1">
    <source>
        <dbReference type="ARBA" id="ARBA00004141"/>
    </source>
</evidence>
<feature type="transmembrane region" description="Helical" evidence="10">
    <location>
        <begin position="317"/>
        <end position="338"/>
    </location>
</feature>
<evidence type="ECO:0000256" key="4">
    <source>
        <dbReference type="ARBA" id="ARBA00022989"/>
    </source>
</evidence>
<name>A0A1S9RF39_PENBI</name>
<keyword evidence="4 10" id="KW-1133">Transmembrane helix</keyword>
<feature type="transmembrane region" description="Helical" evidence="10">
    <location>
        <begin position="55"/>
        <end position="74"/>
    </location>
</feature>
<evidence type="ECO:0000313" key="13">
    <source>
        <dbReference type="Proteomes" id="UP000190744"/>
    </source>
</evidence>
<protein>
    <submittedName>
        <fullName evidence="12">Putative ion channel</fullName>
    </submittedName>
</protein>
<feature type="transmembrane region" description="Helical" evidence="10">
    <location>
        <begin position="12"/>
        <end position="35"/>
    </location>
</feature>
<evidence type="ECO:0000313" key="12">
    <source>
        <dbReference type="EMBL" id="OOQ84123.1"/>
    </source>
</evidence>
<dbReference type="GO" id="GO:0005886">
    <property type="term" value="C:plasma membrane"/>
    <property type="evidence" value="ECO:0007669"/>
    <property type="project" value="TreeGrafter"/>
</dbReference>
<comment type="subcellular location">
    <subcellularLocation>
        <location evidence="1">Membrane</location>
        <topology evidence="1">Multi-pass membrane protein</topology>
    </subcellularLocation>
</comment>
<keyword evidence="2 8" id="KW-0813">Transport</keyword>
<dbReference type="InterPro" id="IPR013099">
    <property type="entry name" value="K_chnl_dom"/>
</dbReference>
<feature type="transmembrane region" description="Helical" evidence="10">
    <location>
        <begin position="86"/>
        <end position="107"/>
    </location>
</feature>
<feature type="compositionally biased region" description="Basic and acidic residues" evidence="9">
    <location>
        <begin position="555"/>
        <end position="571"/>
    </location>
</feature>
<keyword evidence="7 8" id="KW-0407">Ion channel</keyword>
<gene>
    <name evidence="12" type="ORF">PEBR_31855</name>
</gene>
<dbReference type="PANTHER" id="PTHR11003">
    <property type="entry name" value="POTASSIUM CHANNEL, SUBFAMILY K"/>
    <property type="match status" value="1"/>
</dbReference>
<comment type="similarity">
    <text evidence="8">Belongs to the two pore domain potassium channel (TC 1.A.1.8) family.</text>
</comment>
<dbReference type="FunFam" id="1.10.287.70:FF:000198">
    <property type="entry name" value="TOK2 potassium channel"/>
    <property type="match status" value="1"/>
</dbReference>
<comment type="caution">
    <text evidence="12">The sequence shown here is derived from an EMBL/GenBank/DDBJ whole genome shotgun (WGS) entry which is preliminary data.</text>
</comment>
<feature type="transmembrane region" description="Helical" evidence="10">
    <location>
        <begin position="127"/>
        <end position="147"/>
    </location>
</feature>
<dbReference type="PANTHER" id="PTHR11003:SF291">
    <property type="entry name" value="IP11374P"/>
    <property type="match status" value="1"/>
</dbReference>
<sequence length="610" mass="68283">MVSSWHLAPAGYPVVAGVLCVMAIIFNICAVSQGWREIIDPDGSATIIDQPAWAVALKAVSLASAVVAYIVLLFTMMSKRDPVKGFVITVLCWCVSAAMLFVIIGIIAGGHPSFAAQTTLQYTQNFFYGIFAAGLYILIAVLLGIYARNMHSIHLTHEERRVCENTSIILRATAFGAFLIGGAAVYSTVEGWSFMDALYWADYTLLTVGIGNIVPNTHLGRSLLYPYASAGIMTIGLVISSITSFTENMRELRIKIKMEGVHSGLHRRQIINDSPVDSRNDRESPLIQLPANPWYPNKADLRKAQRIKRDFYRRRRWMTLILSVTAWFFLWLVSAAIFRRSERSQNWTYFESLYFTYTSLTTIGYGDLYPTSNFGKTYFVFWSLLAIPVLTKLVGAMTELGFKKVTCLFLYLKDLAASSLCLRRSTQGRLKQEATSEAWRKMSVTDPESQGPVNNSNNLGRVPANVRRISNDIQGISSTFYKNDCCEPLVQAAQRSLLLGEEIGKLISILQSASATQIDLLGEWNKILSMLHPESDEERDSWEIASAATTSAATSHDHAHIETESLRSNRPDTDRNKEILWMLKFLADKVCSQLREGLHRDQSQMLNTLS</sequence>
<keyword evidence="5 8" id="KW-0406">Ion transport</keyword>
<feature type="region of interest" description="Disordered" evidence="9">
    <location>
        <begin position="548"/>
        <end position="571"/>
    </location>
</feature>
<evidence type="ECO:0000256" key="3">
    <source>
        <dbReference type="ARBA" id="ARBA00022692"/>
    </source>
</evidence>
<dbReference type="GO" id="GO:0030322">
    <property type="term" value="P:stabilization of membrane potential"/>
    <property type="evidence" value="ECO:0007669"/>
    <property type="project" value="TreeGrafter"/>
</dbReference>
<dbReference type="SUPFAM" id="SSF81324">
    <property type="entry name" value="Voltage-gated potassium channels"/>
    <property type="match status" value="2"/>
</dbReference>
<organism evidence="12 13">
    <name type="scientific">Penicillium brasilianum</name>
    <dbReference type="NCBI Taxonomy" id="104259"/>
    <lineage>
        <taxon>Eukaryota</taxon>
        <taxon>Fungi</taxon>
        <taxon>Dikarya</taxon>
        <taxon>Ascomycota</taxon>
        <taxon>Pezizomycotina</taxon>
        <taxon>Eurotiomycetes</taxon>
        <taxon>Eurotiomycetidae</taxon>
        <taxon>Eurotiales</taxon>
        <taxon>Aspergillaceae</taxon>
        <taxon>Penicillium</taxon>
    </lineage>
</organism>
<feature type="transmembrane region" description="Helical" evidence="10">
    <location>
        <begin position="377"/>
        <end position="395"/>
    </location>
</feature>
<feature type="transmembrane region" description="Helical" evidence="10">
    <location>
        <begin position="224"/>
        <end position="245"/>
    </location>
</feature>
<feature type="domain" description="Potassium channel" evidence="11">
    <location>
        <begin position="177"/>
        <end position="247"/>
    </location>
</feature>
<dbReference type="Gene3D" id="1.10.287.70">
    <property type="match status" value="2"/>
</dbReference>
<dbReference type="InterPro" id="IPR003280">
    <property type="entry name" value="2pore_dom_K_chnl"/>
</dbReference>
<dbReference type="AlphaFoldDB" id="A0A1S9RF39"/>
<reference evidence="13" key="1">
    <citation type="submission" date="2015-09" db="EMBL/GenBank/DDBJ databases">
        <authorList>
            <person name="Fill T.P."/>
            <person name="Baretta J.F."/>
            <person name="de Almeida L.G."/>
            <person name="Rocha M."/>
            <person name="de Souza D.H."/>
            <person name="Malavazi I."/>
            <person name="Cerdeira L.T."/>
            <person name="Hong H."/>
            <person name="Samborskyy M."/>
            <person name="de Vasconcelos A.T."/>
            <person name="Leadlay P."/>
            <person name="Rodrigues-Filho E."/>
        </authorList>
    </citation>
    <scope>NUCLEOTIDE SEQUENCE [LARGE SCALE GENOMIC DNA]</scope>
    <source>
        <strain evidence="13">LaBioMMi 136</strain>
    </source>
</reference>
<evidence type="ECO:0000256" key="6">
    <source>
        <dbReference type="ARBA" id="ARBA00023136"/>
    </source>
</evidence>
<dbReference type="EMBL" id="LJBN01000185">
    <property type="protein sequence ID" value="OOQ84123.1"/>
    <property type="molecule type" value="Genomic_DNA"/>
</dbReference>
<dbReference type="Pfam" id="PF07885">
    <property type="entry name" value="Ion_trans_2"/>
    <property type="match status" value="2"/>
</dbReference>
<dbReference type="PRINTS" id="PR01333">
    <property type="entry name" value="2POREKCHANEL"/>
</dbReference>
<keyword evidence="3 8" id="KW-0812">Transmembrane</keyword>
<dbReference type="Proteomes" id="UP000190744">
    <property type="component" value="Unassembled WGS sequence"/>
</dbReference>
<evidence type="ECO:0000256" key="5">
    <source>
        <dbReference type="ARBA" id="ARBA00023065"/>
    </source>
</evidence>
<evidence type="ECO:0000256" key="2">
    <source>
        <dbReference type="ARBA" id="ARBA00022448"/>
    </source>
</evidence>
<feature type="domain" description="Potassium channel" evidence="11">
    <location>
        <begin position="327"/>
        <end position="399"/>
    </location>
</feature>
<feature type="transmembrane region" description="Helical" evidence="10">
    <location>
        <begin position="168"/>
        <end position="189"/>
    </location>
</feature>
<evidence type="ECO:0000256" key="9">
    <source>
        <dbReference type="SAM" id="MobiDB-lite"/>
    </source>
</evidence>
<accession>A0A1S9RF39</accession>
<proteinExistence type="inferred from homology"/>
<evidence type="ECO:0000256" key="7">
    <source>
        <dbReference type="ARBA" id="ARBA00023303"/>
    </source>
</evidence>
<evidence type="ECO:0000259" key="11">
    <source>
        <dbReference type="Pfam" id="PF07885"/>
    </source>
</evidence>
<evidence type="ECO:0000256" key="10">
    <source>
        <dbReference type="SAM" id="Phobius"/>
    </source>
</evidence>
<dbReference type="GO" id="GO:0015271">
    <property type="term" value="F:outward rectifier potassium channel activity"/>
    <property type="evidence" value="ECO:0007669"/>
    <property type="project" value="TreeGrafter"/>
</dbReference>
<dbReference type="GO" id="GO:0022841">
    <property type="term" value="F:potassium ion leak channel activity"/>
    <property type="evidence" value="ECO:0007669"/>
    <property type="project" value="TreeGrafter"/>
</dbReference>